<dbReference type="Proteomes" id="UP000271889">
    <property type="component" value="Unassembled WGS sequence"/>
</dbReference>
<dbReference type="EMBL" id="UYRV01124745">
    <property type="protein sequence ID" value="VDN34511.1"/>
    <property type="molecule type" value="Genomic_DNA"/>
</dbReference>
<reference evidence="1 2" key="1">
    <citation type="submission" date="2018-11" db="EMBL/GenBank/DDBJ databases">
        <authorList>
            <consortium name="Pathogen Informatics"/>
        </authorList>
    </citation>
    <scope>NUCLEOTIDE SEQUENCE [LARGE SCALE GENOMIC DNA]</scope>
</reference>
<keyword evidence="2" id="KW-1185">Reference proteome</keyword>
<dbReference type="AlphaFoldDB" id="A0A3P7NWT8"/>
<organism evidence="1 2">
    <name type="scientific">Cylicostephanus goldi</name>
    <name type="common">Nematode worm</name>
    <dbReference type="NCBI Taxonomy" id="71465"/>
    <lineage>
        <taxon>Eukaryota</taxon>
        <taxon>Metazoa</taxon>
        <taxon>Ecdysozoa</taxon>
        <taxon>Nematoda</taxon>
        <taxon>Chromadorea</taxon>
        <taxon>Rhabditida</taxon>
        <taxon>Rhabditina</taxon>
        <taxon>Rhabditomorpha</taxon>
        <taxon>Strongyloidea</taxon>
        <taxon>Strongylidae</taxon>
        <taxon>Cylicostephanus</taxon>
    </lineage>
</organism>
<sequence length="45" mass="5307">MPQQTSLKMMVTEMKMIHWSSTISLLLKHLNCLTILKVPQRLRLL</sequence>
<protein>
    <submittedName>
        <fullName evidence="1">Uncharacterized protein</fullName>
    </submittedName>
</protein>
<evidence type="ECO:0000313" key="1">
    <source>
        <dbReference type="EMBL" id="VDN34511.1"/>
    </source>
</evidence>
<accession>A0A3P7NWT8</accession>
<proteinExistence type="predicted"/>
<evidence type="ECO:0000313" key="2">
    <source>
        <dbReference type="Proteomes" id="UP000271889"/>
    </source>
</evidence>
<name>A0A3P7NWT8_CYLGO</name>
<gene>
    <name evidence="1" type="ORF">CGOC_LOCUS12658</name>
</gene>